<name>A0A371RID0_9PROT</name>
<sequence>MSPPNAVLDRIALFAILIDDENRIRFLNAALRDTTSLSEGDPFSPTDLPIDTRLVQGPTAKSNHFTTAMQIRNQSRLVEWSPSQFSDGEILLIGKDVTSDRRSYATLRELARSAADASQSKMRFLATMSHEMRTPLNGILGMNGLLLDTELDSNQRTYAEAVRQSGTALLGLINDILDYSKIEAGRLDLEEHWFDPANLLQGVTELLSPRAAEKGLEIAAYVAPDVPKRLYGDEGRLRQVLLNLAGNGVKFTESGGISLELRASPAEKPGSMRLKFDIRDTGIGISQEHITSIFEEFSQGDSGSARKHEGTGLGLTIAQQIVNAMGGTISVESETGKGSIFGFEIFLNAEKSKTIDDLPPHDDVTVVVATNQPFLKHILGLQLEAIGVGKVLFADTAADALDHLSRNPSATLFCDLSIAATDGPKLAGASPHSIVLLSPLARGRLDAFRQAGFDGYLIKPIRQSSLAERLSRTTSQSITSRPQRLDTTEVNPMPSTPNRLRVLLAEDNQINSVLAQAILKRAGHHVDVAANGREALDTFALAPYDLVLMDMRMPEMDGLEATRRLRDSGATLPIIALTANAMAADRQECFDAGMDDFVSKPFEPQELLNMLIKWTSGDAEDRREDAAAS</sequence>
<dbReference type="InterPro" id="IPR001789">
    <property type="entry name" value="Sig_transdc_resp-reg_receiver"/>
</dbReference>
<proteinExistence type="predicted"/>
<evidence type="ECO:0000256" key="8">
    <source>
        <dbReference type="ARBA" id="ARBA00023012"/>
    </source>
</evidence>
<dbReference type="EMBL" id="QUQO01000001">
    <property type="protein sequence ID" value="RFB05209.1"/>
    <property type="molecule type" value="Genomic_DNA"/>
</dbReference>
<dbReference type="EC" id="2.7.13.3" evidence="2"/>
<evidence type="ECO:0000256" key="2">
    <source>
        <dbReference type="ARBA" id="ARBA00012438"/>
    </source>
</evidence>
<feature type="domain" description="Response regulatory" evidence="14">
    <location>
        <begin position="365"/>
        <end position="474"/>
    </location>
</feature>
<feature type="modified residue" description="4-aspartylphosphate" evidence="11">
    <location>
        <position position="550"/>
    </location>
</feature>
<dbReference type="SUPFAM" id="SSF52172">
    <property type="entry name" value="CheY-like"/>
    <property type="match status" value="2"/>
</dbReference>
<dbReference type="InterPro" id="IPR004358">
    <property type="entry name" value="Sig_transdc_His_kin-like_C"/>
</dbReference>
<accession>A0A371RID0</accession>
<dbReference type="CDD" id="cd16922">
    <property type="entry name" value="HATPase_EvgS-ArcB-TorS-like"/>
    <property type="match status" value="1"/>
</dbReference>
<comment type="subunit">
    <text evidence="9">At low DSF concentrations, interacts with RpfF.</text>
</comment>
<feature type="domain" description="Histidine kinase" evidence="13">
    <location>
        <begin position="127"/>
        <end position="349"/>
    </location>
</feature>
<feature type="modified residue" description="4-aspartylphosphate" evidence="11">
    <location>
        <position position="415"/>
    </location>
</feature>
<dbReference type="SUPFAM" id="SSF55874">
    <property type="entry name" value="ATPase domain of HSP90 chaperone/DNA topoisomerase II/histidine kinase"/>
    <property type="match status" value="1"/>
</dbReference>
<dbReference type="InterPro" id="IPR003594">
    <property type="entry name" value="HATPase_dom"/>
</dbReference>
<dbReference type="InterPro" id="IPR003661">
    <property type="entry name" value="HisK_dim/P_dom"/>
</dbReference>
<dbReference type="FunFam" id="1.10.287.130:FF:000002">
    <property type="entry name" value="Two-component osmosensing histidine kinase"/>
    <property type="match status" value="1"/>
</dbReference>
<dbReference type="Pfam" id="PF00512">
    <property type="entry name" value="HisKA"/>
    <property type="match status" value="1"/>
</dbReference>
<keyword evidence="8" id="KW-0902">Two-component regulatory system</keyword>
<dbReference type="PANTHER" id="PTHR45339">
    <property type="entry name" value="HYBRID SIGNAL TRANSDUCTION HISTIDINE KINASE J"/>
    <property type="match status" value="1"/>
</dbReference>
<keyword evidence="4" id="KW-0808">Transferase</keyword>
<keyword evidence="16" id="KW-1185">Reference proteome</keyword>
<keyword evidence="7" id="KW-0067">ATP-binding</keyword>
<evidence type="ECO:0000256" key="12">
    <source>
        <dbReference type="SAM" id="MobiDB-lite"/>
    </source>
</evidence>
<dbReference type="Gene3D" id="3.30.565.10">
    <property type="entry name" value="Histidine kinase-like ATPase, C-terminal domain"/>
    <property type="match status" value="1"/>
</dbReference>
<gene>
    <name evidence="15" type="ORF">DX908_08035</name>
</gene>
<organism evidence="15 16">
    <name type="scientific">Parvularcula marina</name>
    <dbReference type="NCBI Taxonomy" id="2292771"/>
    <lineage>
        <taxon>Bacteria</taxon>
        <taxon>Pseudomonadati</taxon>
        <taxon>Pseudomonadota</taxon>
        <taxon>Alphaproteobacteria</taxon>
        <taxon>Parvularculales</taxon>
        <taxon>Parvularculaceae</taxon>
        <taxon>Parvularcula</taxon>
    </lineage>
</organism>
<dbReference type="CDD" id="cd17546">
    <property type="entry name" value="REC_hyHK_CKI1_RcsC-like"/>
    <property type="match status" value="1"/>
</dbReference>
<reference evidence="15 16" key="1">
    <citation type="submission" date="2018-08" db="EMBL/GenBank/DDBJ databases">
        <title>Parvularcula sp. SM1705, isolated from surface water of the South Sea China.</title>
        <authorList>
            <person name="Sun L."/>
        </authorList>
    </citation>
    <scope>NUCLEOTIDE SEQUENCE [LARGE SCALE GENOMIC DNA]</scope>
    <source>
        <strain evidence="15 16">SM1705</strain>
    </source>
</reference>
<dbReference type="SMART" id="SM00388">
    <property type="entry name" value="HisKA"/>
    <property type="match status" value="1"/>
</dbReference>
<dbReference type="GO" id="GO:0005524">
    <property type="term" value="F:ATP binding"/>
    <property type="evidence" value="ECO:0007669"/>
    <property type="project" value="UniProtKB-KW"/>
</dbReference>
<feature type="compositionally biased region" description="Polar residues" evidence="12">
    <location>
        <begin position="472"/>
        <end position="482"/>
    </location>
</feature>
<dbReference type="Pfam" id="PF00072">
    <property type="entry name" value="Response_reg"/>
    <property type="match status" value="1"/>
</dbReference>
<evidence type="ECO:0000259" key="13">
    <source>
        <dbReference type="PROSITE" id="PS50109"/>
    </source>
</evidence>
<dbReference type="Gene3D" id="1.10.287.130">
    <property type="match status" value="1"/>
</dbReference>
<dbReference type="Pfam" id="PF02518">
    <property type="entry name" value="HATPase_c"/>
    <property type="match status" value="1"/>
</dbReference>
<evidence type="ECO:0000256" key="7">
    <source>
        <dbReference type="ARBA" id="ARBA00022840"/>
    </source>
</evidence>
<dbReference type="FunFam" id="3.30.565.10:FF:000010">
    <property type="entry name" value="Sensor histidine kinase RcsC"/>
    <property type="match status" value="1"/>
</dbReference>
<comment type="catalytic activity">
    <reaction evidence="1">
        <text>ATP + protein L-histidine = ADP + protein N-phospho-L-histidine.</text>
        <dbReference type="EC" id="2.7.13.3"/>
    </reaction>
</comment>
<dbReference type="PROSITE" id="PS50110">
    <property type="entry name" value="RESPONSE_REGULATORY"/>
    <property type="match status" value="2"/>
</dbReference>
<dbReference type="SMART" id="SM00448">
    <property type="entry name" value="REC"/>
    <property type="match status" value="2"/>
</dbReference>
<dbReference type="SUPFAM" id="SSF47384">
    <property type="entry name" value="Homodimeric domain of signal transducing histidine kinase"/>
    <property type="match status" value="1"/>
</dbReference>
<evidence type="ECO:0000256" key="10">
    <source>
        <dbReference type="ARBA" id="ARBA00068150"/>
    </source>
</evidence>
<evidence type="ECO:0000256" key="11">
    <source>
        <dbReference type="PROSITE-ProRule" id="PRU00169"/>
    </source>
</evidence>
<feature type="region of interest" description="Disordered" evidence="12">
    <location>
        <begin position="472"/>
        <end position="495"/>
    </location>
</feature>
<dbReference type="Gene3D" id="3.40.50.2300">
    <property type="match status" value="2"/>
</dbReference>
<dbReference type="InterPro" id="IPR036097">
    <property type="entry name" value="HisK_dim/P_sf"/>
</dbReference>
<dbReference type="InterPro" id="IPR036890">
    <property type="entry name" value="HATPase_C_sf"/>
</dbReference>
<dbReference type="InterPro" id="IPR011006">
    <property type="entry name" value="CheY-like_superfamily"/>
</dbReference>
<dbReference type="SMART" id="SM00387">
    <property type="entry name" value="HATPase_c"/>
    <property type="match status" value="1"/>
</dbReference>
<evidence type="ECO:0000259" key="14">
    <source>
        <dbReference type="PROSITE" id="PS50110"/>
    </source>
</evidence>
<evidence type="ECO:0000313" key="16">
    <source>
        <dbReference type="Proteomes" id="UP000264589"/>
    </source>
</evidence>
<dbReference type="InterPro" id="IPR005467">
    <property type="entry name" value="His_kinase_dom"/>
</dbReference>
<dbReference type="InParanoid" id="A0A371RID0"/>
<feature type="domain" description="Response regulatory" evidence="14">
    <location>
        <begin position="501"/>
        <end position="615"/>
    </location>
</feature>
<dbReference type="OrthoDB" id="9801651at2"/>
<evidence type="ECO:0000256" key="9">
    <source>
        <dbReference type="ARBA" id="ARBA00064003"/>
    </source>
</evidence>
<evidence type="ECO:0000256" key="3">
    <source>
        <dbReference type="ARBA" id="ARBA00022553"/>
    </source>
</evidence>
<protein>
    <recommendedName>
        <fullName evidence="10">Sensory/regulatory protein RpfC</fullName>
        <ecNumber evidence="2">2.7.13.3</ecNumber>
    </recommendedName>
</protein>
<dbReference type="PROSITE" id="PS50109">
    <property type="entry name" value="HIS_KIN"/>
    <property type="match status" value="1"/>
</dbReference>
<keyword evidence="5" id="KW-0547">Nucleotide-binding</keyword>
<evidence type="ECO:0000256" key="5">
    <source>
        <dbReference type="ARBA" id="ARBA00022741"/>
    </source>
</evidence>
<keyword evidence="3 11" id="KW-0597">Phosphoprotein</keyword>
<dbReference type="RefSeq" id="WP_116391841.1">
    <property type="nucleotide sequence ID" value="NZ_QUQO01000001.1"/>
</dbReference>
<keyword evidence="6" id="KW-0418">Kinase</keyword>
<dbReference type="GO" id="GO:0000155">
    <property type="term" value="F:phosphorelay sensor kinase activity"/>
    <property type="evidence" value="ECO:0007669"/>
    <property type="project" value="InterPro"/>
</dbReference>
<dbReference type="PRINTS" id="PR00344">
    <property type="entry name" value="BCTRLSENSOR"/>
</dbReference>
<dbReference type="Proteomes" id="UP000264589">
    <property type="component" value="Unassembled WGS sequence"/>
</dbReference>
<comment type="caution">
    <text evidence="15">The sequence shown here is derived from an EMBL/GenBank/DDBJ whole genome shotgun (WGS) entry which is preliminary data.</text>
</comment>
<evidence type="ECO:0000256" key="6">
    <source>
        <dbReference type="ARBA" id="ARBA00022777"/>
    </source>
</evidence>
<evidence type="ECO:0000256" key="1">
    <source>
        <dbReference type="ARBA" id="ARBA00000085"/>
    </source>
</evidence>
<dbReference type="CDD" id="cd00082">
    <property type="entry name" value="HisKA"/>
    <property type="match status" value="1"/>
</dbReference>
<dbReference type="PANTHER" id="PTHR45339:SF5">
    <property type="entry name" value="HISTIDINE KINASE"/>
    <property type="match status" value="1"/>
</dbReference>
<dbReference type="AlphaFoldDB" id="A0A371RID0"/>
<evidence type="ECO:0000313" key="15">
    <source>
        <dbReference type="EMBL" id="RFB05209.1"/>
    </source>
</evidence>
<evidence type="ECO:0000256" key="4">
    <source>
        <dbReference type="ARBA" id="ARBA00022679"/>
    </source>
</evidence>